<proteinExistence type="predicted"/>
<reference evidence="1 2" key="2">
    <citation type="submission" date="2012-06" db="EMBL/GenBank/DDBJ databases">
        <authorList>
            <person name="Fiebig A."/>
        </authorList>
    </citation>
    <scope>NUCLEOTIDE SEQUENCE [LARGE SCALE GENOMIC DNA]</scope>
    <source>
        <strain evidence="1 2">DFL-43</strain>
    </source>
</reference>
<dbReference type="EMBL" id="ABIA03000002">
    <property type="protein sequence ID" value="EDQ33768.2"/>
    <property type="molecule type" value="Genomic_DNA"/>
</dbReference>
<sequence>MALKTRFNRETRMTDDPEFSVNGDLDLEGADRALDELTRKANAFGGALSTALKQATVEGRGLDDVLRGLGNRMVSIALDAGMRPLDSLISSSISGLSGSLGQLLPLAKGGVPGRIQPFADGGIVGGPTLFPMAGGDLGLMGEAGAEAILPLQRGPDGRLGVASGRAQPAVQVTFNVTTPDAASFAKSETQVTAMLARAVGRGRRGL</sequence>
<dbReference type="AlphaFoldDB" id="A9D3Y0"/>
<evidence type="ECO:0008006" key="3">
    <source>
        <dbReference type="Google" id="ProtNLM"/>
    </source>
</evidence>
<keyword evidence="2" id="KW-1185">Reference proteome</keyword>
<protein>
    <recommendedName>
        <fullName evidence="3">Phage tail tape measure protein, lambda family</fullName>
    </recommendedName>
</protein>
<dbReference type="STRING" id="411684.HPDFL43_04925"/>
<reference evidence="1 2" key="1">
    <citation type="submission" date="2007-10" db="EMBL/GenBank/DDBJ databases">
        <authorList>
            <person name="Wagner-Dobler I."/>
            <person name="Ferriera S."/>
            <person name="Johnson J."/>
            <person name="Kravitz S."/>
            <person name="Beeson K."/>
            <person name="Sutton G."/>
            <person name="Rogers Y.-H."/>
            <person name="Friedman R."/>
            <person name="Frazier M."/>
            <person name="Venter J.C."/>
        </authorList>
    </citation>
    <scope>NUCLEOTIDE SEQUENCE [LARGE SCALE GENOMIC DNA]</scope>
    <source>
        <strain evidence="1 2">DFL-43</strain>
    </source>
</reference>
<gene>
    <name evidence="1" type="ORF">HPDFL43_04925</name>
</gene>
<name>A9D3Y0_HOEPD</name>
<comment type="caution">
    <text evidence="1">The sequence shown here is derived from an EMBL/GenBank/DDBJ whole genome shotgun (WGS) entry which is preliminary data.</text>
</comment>
<accession>A9D3Y0</accession>
<evidence type="ECO:0000313" key="1">
    <source>
        <dbReference type="EMBL" id="EDQ33768.2"/>
    </source>
</evidence>
<organism evidence="1 2">
    <name type="scientific">Hoeflea phototrophica (strain DSM 17068 / NCIMB 14078 / DFL-43)</name>
    <dbReference type="NCBI Taxonomy" id="411684"/>
    <lineage>
        <taxon>Bacteria</taxon>
        <taxon>Pseudomonadati</taxon>
        <taxon>Pseudomonadota</taxon>
        <taxon>Alphaproteobacteria</taxon>
        <taxon>Hyphomicrobiales</taxon>
        <taxon>Rhizobiaceae</taxon>
        <taxon>Hoeflea</taxon>
    </lineage>
</organism>
<dbReference type="HOGENOM" id="CLU_109775_0_0_5"/>
<dbReference type="eggNOG" id="COG5281">
    <property type="taxonomic scope" value="Bacteria"/>
</dbReference>
<evidence type="ECO:0000313" key="2">
    <source>
        <dbReference type="Proteomes" id="UP000004291"/>
    </source>
</evidence>
<dbReference type="Proteomes" id="UP000004291">
    <property type="component" value="Chromosome"/>
</dbReference>